<dbReference type="Proteomes" id="UP000270291">
    <property type="component" value="Unassembled WGS sequence"/>
</dbReference>
<evidence type="ECO:0000256" key="9">
    <source>
        <dbReference type="ARBA" id="ARBA00022723"/>
    </source>
</evidence>
<keyword evidence="17" id="KW-0732">Signal</keyword>
<evidence type="ECO:0000256" key="3">
    <source>
        <dbReference type="ARBA" id="ARBA00004496"/>
    </source>
</evidence>
<dbReference type="InterPro" id="IPR004358">
    <property type="entry name" value="Sig_transdc_His_kin-like_C"/>
</dbReference>
<dbReference type="SMART" id="SM00387">
    <property type="entry name" value="HATPase_c"/>
    <property type="match status" value="1"/>
</dbReference>
<comment type="caution">
    <text evidence="19">The sequence shown here is derived from an EMBL/GenBank/DDBJ whole genome shotgun (WGS) entry which is preliminary data.</text>
</comment>
<comment type="subcellular location">
    <subcellularLocation>
        <location evidence="3">Cytoplasm</location>
    </subcellularLocation>
</comment>
<accession>A0A3R9N9T3</accession>
<evidence type="ECO:0000256" key="17">
    <source>
        <dbReference type="SAM" id="SignalP"/>
    </source>
</evidence>
<dbReference type="InterPro" id="IPR019734">
    <property type="entry name" value="TPR_rpt"/>
</dbReference>
<dbReference type="InterPro" id="IPR005467">
    <property type="entry name" value="His_kinase_dom"/>
</dbReference>
<comment type="cofactor">
    <cofactor evidence="2">
        <name>[4Fe-4S] cluster</name>
        <dbReference type="ChEBI" id="CHEBI:49883"/>
    </cofactor>
</comment>
<dbReference type="PRINTS" id="PR00344">
    <property type="entry name" value="BCTRLSENSOR"/>
</dbReference>
<reference evidence="19 20" key="1">
    <citation type="submission" date="2018-12" db="EMBL/GenBank/DDBJ databases">
        <authorList>
            <person name="Feng G."/>
            <person name="Zhu H."/>
        </authorList>
    </citation>
    <scope>NUCLEOTIDE SEQUENCE [LARGE SCALE GENOMIC DNA]</scope>
    <source>
        <strain evidence="19 20">LMG 26000</strain>
    </source>
</reference>
<evidence type="ECO:0000256" key="13">
    <source>
        <dbReference type="ARBA" id="ARBA00023014"/>
    </source>
</evidence>
<dbReference type="PROSITE" id="PS50109">
    <property type="entry name" value="HIS_KIN"/>
    <property type="match status" value="1"/>
</dbReference>
<dbReference type="SUPFAM" id="SSF48452">
    <property type="entry name" value="TPR-like"/>
    <property type="match status" value="1"/>
</dbReference>
<evidence type="ECO:0000313" key="19">
    <source>
        <dbReference type="EMBL" id="RSK42268.1"/>
    </source>
</evidence>
<evidence type="ECO:0000256" key="16">
    <source>
        <dbReference type="SAM" id="Phobius"/>
    </source>
</evidence>
<dbReference type="Gene3D" id="3.30.565.10">
    <property type="entry name" value="Histidine kinase-like ATPase, C-terminal domain"/>
    <property type="match status" value="1"/>
</dbReference>
<dbReference type="GO" id="GO:0046983">
    <property type="term" value="F:protein dimerization activity"/>
    <property type="evidence" value="ECO:0007669"/>
    <property type="project" value="InterPro"/>
</dbReference>
<name>A0A3R9N9T3_9BACT</name>
<evidence type="ECO:0000256" key="7">
    <source>
        <dbReference type="ARBA" id="ARBA00022490"/>
    </source>
</evidence>
<evidence type="ECO:0000256" key="6">
    <source>
        <dbReference type="ARBA" id="ARBA00022485"/>
    </source>
</evidence>
<dbReference type="InterPro" id="IPR003594">
    <property type="entry name" value="HATPase_dom"/>
</dbReference>
<keyword evidence="16" id="KW-1133">Transmembrane helix</keyword>
<proteinExistence type="predicted"/>
<dbReference type="AlphaFoldDB" id="A0A3R9N9T3"/>
<keyword evidence="16" id="KW-0472">Membrane</keyword>
<dbReference type="Pfam" id="PF07730">
    <property type="entry name" value="HisKA_3"/>
    <property type="match status" value="1"/>
</dbReference>
<keyword evidence="10" id="KW-0418">Kinase</keyword>
<dbReference type="Gene3D" id="1.25.40.10">
    <property type="entry name" value="Tetratricopeptide repeat domain"/>
    <property type="match status" value="1"/>
</dbReference>
<evidence type="ECO:0000256" key="11">
    <source>
        <dbReference type="ARBA" id="ARBA00023004"/>
    </source>
</evidence>
<dbReference type="GO" id="GO:0016020">
    <property type="term" value="C:membrane"/>
    <property type="evidence" value="ECO:0007669"/>
    <property type="project" value="InterPro"/>
</dbReference>
<dbReference type="InterPro" id="IPR011990">
    <property type="entry name" value="TPR-like_helical_dom_sf"/>
</dbReference>
<evidence type="ECO:0000256" key="2">
    <source>
        <dbReference type="ARBA" id="ARBA00001966"/>
    </source>
</evidence>
<keyword evidence="7" id="KW-0963">Cytoplasm</keyword>
<evidence type="ECO:0000256" key="12">
    <source>
        <dbReference type="ARBA" id="ARBA00023012"/>
    </source>
</evidence>
<evidence type="ECO:0000256" key="15">
    <source>
        <dbReference type="ARBA" id="ARBA00030800"/>
    </source>
</evidence>
<keyword evidence="11" id="KW-0408">Iron</keyword>
<keyword evidence="9" id="KW-0479">Metal-binding</keyword>
<dbReference type="SMART" id="SM00028">
    <property type="entry name" value="TPR"/>
    <property type="match status" value="4"/>
</dbReference>
<dbReference type="GO" id="GO:0046872">
    <property type="term" value="F:metal ion binding"/>
    <property type="evidence" value="ECO:0007669"/>
    <property type="project" value="UniProtKB-KW"/>
</dbReference>
<dbReference type="GO" id="GO:0051539">
    <property type="term" value="F:4 iron, 4 sulfur cluster binding"/>
    <property type="evidence" value="ECO:0007669"/>
    <property type="project" value="UniProtKB-KW"/>
</dbReference>
<dbReference type="Gene3D" id="1.20.5.1930">
    <property type="match status" value="1"/>
</dbReference>
<feature type="signal peptide" evidence="17">
    <location>
        <begin position="1"/>
        <end position="21"/>
    </location>
</feature>
<evidence type="ECO:0000256" key="8">
    <source>
        <dbReference type="ARBA" id="ARBA00022679"/>
    </source>
</evidence>
<protein>
    <recommendedName>
        <fullName evidence="5">Oxygen sensor histidine kinase NreB</fullName>
        <ecNumber evidence="4">2.7.13.3</ecNumber>
    </recommendedName>
    <alternativeName>
        <fullName evidence="15">Nitrogen regulation protein B</fullName>
    </alternativeName>
</protein>
<evidence type="ECO:0000259" key="18">
    <source>
        <dbReference type="PROSITE" id="PS50109"/>
    </source>
</evidence>
<dbReference type="InterPro" id="IPR050482">
    <property type="entry name" value="Sensor_HK_TwoCompSys"/>
</dbReference>
<evidence type="ECO:0000256" key="10">
    <source>
        <dbReference type="ARBA" id="ARBA00022777"/>
    </source>
</evidence>
<dbReference type="InterPro" id="IPR036890">
    <property type="entry name" value="HATPase_C_sf"/>
</dbReference>
<keyword evidence="8" id="KW-0808">Transferase</keyword>
<keyword evidence="13" id="KW-0411">Iron-sulfur</keyword>
<feature type="domain" description="Histidine kinase" evidence="18">
    <location>
        <begin position="519"/>
        <end position="608"/>
    </location>
</feature>
<keyword evidence="6" id="KW-0004">4Fe-4S</keyword>
<evidence type="ECO:0000256" key="4">
    <source>
        <dbReference type="ARBA" id="ARBA00012438"/>
    </source>
</evidence>
<feature type="chain" id="PRO_5018789917" description="Oxygen sensor histidine kinase NreB" evidence="17">
    <location>
        <begin position="22"/>
        <end position="619"/>
    </location>
</feature>
<dbReference type="InterPro" id="IPR011712">
    <property type="entry name" value="Sig_transdc_His_kin_sub3_dim/P"/>
</dbReference>
<dbReference type="OrthoDB" id="9760839at2"/>
<dbReference type="EMBL" id="RWIU01000005">
    <property type="protein sequence ID" value="RSK42268.1"/>
    <property type="molecule type" value="Genomic_DNA"/>
</dbReference>
<comment type="function">
    <text evidence="14">Member of the two-component regulatory system NreB/NreC involved in the control of dissimilatory nitrate/nitrite reduction in response to oxygen. NreB functions as a direct oxygen sensor histidine kinase which is autophosphorylated, in the absence of oxygen, probably at the conserved histidine residue, and transfers its phosphate group probably to a conserved aspartate residue of NreC. NreB/NreC activates the expression of the nitrate (narGHJI) and nitrite (nir) reductase operons, as well as the putative nitrate transporter gene narT.</text>
</comment>
<comment type="catalytic activity">
    <reaction evidence="1">
        <text>ATP + protein L-histidine = ADP + protein N-phospho-L-histidine.</text>
        <dbReference type="EC" id="2.7.13.3"/>
    </reaction>
</comment>
<dbReference type="CDD" id="cd16917">
    <property type="entry name" value="HATPase_UhpB-NarQ-NarX-like"/>
    <property type="match status" value="1"/>
</dbReference>
<dbReference type="GO" id="GO:0000155">
    <property type="term" value="F:phosphorelay sensor kinase activity"/>
    <property type="evidence" value="ECO:0007669"/>
    <property type="project" value="InterPro"/>
</dbReference>
<evidence type="ECO:0000256" key="1">
    <source>
        <dbReference type="ARBA" id="ARBA00000085"/>
    </source>
</evidence>
<evidence type="ECO:0000313" key="20">
    <source>
        <dbReference type="Proteomes" id="UP000270291"/>
    </source>
</evidence>
<sequence>MPILRLLLLMLCCGVALTARALPAGSRADSLQRLLSASRPDTSRVQLLIQMAWERTDDSPLVGVEYGQRGLRLARRLQYPVGECQALLMLGWAFMRTGNYATAIQTQVQARRLAEHIGYAGGIIHADNALGYAHLEQGSQRLSLRYFRRAIALAEQQHNVVLLTPILGNIGRAHLELGQPDSAWYFTWRGYQLDLQQHDMHSEIGDLSILGDIAARRQQLNQARYFYQQTIARAVGMPVSYATSRAYLGLARLARAQQQPAAALRYAQQALATGQAGSYAKGVFEASDYLADLYATQGNSTDAYRFLRAAAATRDSLFSQARMSQVQALSFSEELHQQELAEQGERTIAQRRQNMLLLALAGLIGVAGFGYLLINRRHLRREVEFAQERQRLERRYSEDILDAEQKERRRVGADLHDSVGQLLSAAKMTLSALQHQLRLTEIAHRDLFANALEMLDEAVREVRSISHKLVPNALTRHGLAKAVGSLLDRLTLAPPHLQARLEVTGLEEQRLDSTLENILFRIVQELVHNVTKHAQASEITVQLLATMHQIRIVVADNGRGFQLQTIPAAAGIGLRNVESRVAYLNGQMQITSTPGQGTRVVLDIPLRPAPMPLAASVRA</sequence>
<feature type="transmembrane region" description="Helical" evidence="16">
    <location>
        <begin position="355"/>
        <end position="374"/>
    </location>
</feature>
<keyword evidence="16" id="KW-0812">Transmembrane</keyword>
<gene>
    <name evidence="19" type="ORF">EI293_15205</name>
</gene>
<evidence type="ECO:0000256" key="5">
    <source>
        <dbReference type="ARBA" id="ARBA00017322"/>
    </source>
</evidence>
<organism evidence="19 20">
    <name type="scientific">Hymenobacter perfusus</name>
    <dbReference type="NCBI Taxonomy" id="1236770"/>
    <lineage>
        <taxon>Bacteria</taxon>
        <taxon>Pseudomonadati</taxon>
        <taxon>Bacteroidota</taxon>
        <taxon>Cytophagia</taxon>
        <taxon>Cytophagales</taxon>
        <taxon>Hymenobacteraceae</taxon>
        <taxon>Hymenobacter</taxon>
    </lineage>
</organism>
<dbReference type="RefSeq" id="WP_125439317.1">
    <property type="nucleotide sequence ID" value="NZ_RWIU01000005.1"/>
</dbReference>
<dbReference type="Pfam" id="PF02518">
    <property type="entry name" value="HATPase_c"/>
    <property type="match status" value="1"/>
</dbReference>
<keyword evidence="20" id="KW-1185">Reference proteome</keyword>
<evidence type="ECO:0000256" key="14">
    <source>
        <dbReference type="ARBA" id="ARBA00024827"/>
    </source>
</evidence>
<dbReference type="SUPFAM" id="SSF55874">
    <property type="entry name" value="ATPase domain of HSP90 chaperone/DNA topoisomerase II/histidine kinase"/>
    <property type="match status" value="1"/>
</dbReference>
<keyword evidence="12" id="KW-0902">Two-component regulatory system</keyword>
<dbReference type="GO" id="GO:0005737">
    <property type="term" value="C:cytoplasm"/>
    <property type="evidence" value="ECO:0007669"/>
    <property type="project" value="UniProtKB-SubCell"/>
</dbReference>
<dbReference type="PANTHER" id="PTHR24421">
    <property type="entry name" value="NITRATE/NITRITE SENSOR PROTEIN NARX-RELATED"/>
    <property type="match status" value="1"/>
</dbReference>
<dbReference type="EC" id="2.7.13.3" evidence="4"/>